<protein>
    <recommendedName>
        <fullName evidence="1">DUF7716 domain-containing protein</fullName>
    </recommendedName>
</protein>
<comment type="caution">
    <text evidence="2">The sequence shown here is derived from an EMBL/GenBank/DDBJ whole genome shotgun (WGS) entry which is preliminary data.</text>
</comment>
<keyword evidence="3" id="KW-1185">Reference proteome</keyword>
<name>A0A1A7BXK9_9BURK</name>
<organism evidence="2 3">
    <name type="scientific">Janthinobacterium psychrotolerans</name>
    <dbReference type="NCBI Taxonomy" id="1747903"/>
    <lineage>
        <taxon>Bacteria</taxon>
        <taxon>Pseudomonadati</taxon>
        <taxon>Pseudomonadota</taxon>
        <taxon>Betaproteobacteria</taxon>
        <taxon>Burkholderiales</taxon>
        <taxon>Oxalobacteraceae</taxon>
        <taxon>Janthinobacterium</taxon>
    </lineage>
</organism>
<dbReference type="OrthoDB" id="3035902at2"/>
<dbReference type="STRING" id="1747903.ASR47_1005296"/>
<proteinExistence type="predicted"/>
<evidence type="ECO:0000313" key="3">
    <source>
        <dbReference type="Proteomes" id="UP000092713"/>
    </source>
</evidence>
<feature type="domain" description="DUF7716" evidence="1">
    <location>
        <begin position="41"/>
        <end position="124"/>
    </location>
</feature>
<dbReference type="EMBL" id="LOCQ01000058">
    <property type="protein sequence ID" value="OBV38341.1"/>
    <property type="molecule type" value="Genomic_DNA"/>
</dbReference>
<evidence type="ECO:0000313" key="2">
    <source>
        <dbReference type="EMBL" id="OBV38341.1"/>
    </source>
</evidence>
<dbReference type="Pfam" id="PF24832">
    <property type="entry name" value="DUF7716"/>
    <property type="match status" value="1"/>
</dbReference>
<dbReference type="AlphaFoldDB" id="A0A1A7BXK9"/>
<gene>
    <name evidence="2" type="ORF">ASR47_1005296</name>
</gene>
<dbReference type="Proteomes" id="UP000092713">
    <property type="component" value="Unassembled WGS sequence"/>
</dbReference>
<reference evidence="2 3" key="1">
    <citation type="submission" date="2016-04" db="EMBL/GenBank/DDBJ databases">
        <title>Draft genome sequence of Janthinobacterium psychrotolerans sp. nov., isolated from freshwater sediments in Denmark.</title>
        <authorList>
            <person name="Gong X."/>
            <person name="Skrivergaard S."/>
            <person name="Korsgaard B.S."/>
            <person name="Schreiber L."/>
            <person name="Marshall I.P."/>
            <person name="Finster K."/>
            <person name="Schramm A."/>
        </authorList>
    </citation>
    <scope>NUCLEOTIDE SEQUENCE [LARGE SCALE GENOMIC DNA]</scope>
    <source>
        <strain evidence="2 3">S3-2</strain>
    </source>
</reference>
<dbReference type="RefSeq" id="WP_065309194.1">
    <property type="nucleotide sequence ID" value="NZ_LOCQ01000058.1"/>
</dbReference>
<accession>A0A1A7BXK9</accession>
<evidence type="ECO:0000259" key="1">
    <source>
        <dbReference type="Pfam" id="PF24832"/>
    </source>
</evidence>
<sequence>MKLEVGRSYGVKELVDIVKNKGDRDFDQDGKERYIPANLYDVYIAEHAELTADSVLYVGQCVEIDVNDNTIYPEEVLKNHLEFHYSCQNFQDVIDLAYSQKKDASIDEFVTCLNHYSEKDDFLDLEQTGR</sequence>
<dbReference type="InterPro" id="IPR056133">
    <property type="entry name" value="DUF7716"/>
</dbReference>